<feature type="coiled-coil region" evidence="1">
    <location>
        <begin position="445"/>
        <end position="479"/>
    </location>
</feature>
<feature type="region of interest" description="Disordered" evidence="2">
    <location>
        <begin position="685"/>
        <end position="791"/>
    </location>
</feature>
<feature type="region of interest" description="Disordered" evidence="2">
    <location>
        <begin position="146"/>
        <end position="168"/>
    </location>
</feature>
<gene>
    <name evidence="3" type="ORF">OJAV_G00054210</name>
</gene>
<reference evidence="3 4" key="2">
    <citation type="submission" date="2019-01" db="EMBL/GenBank/DDBJ databases">
        <title>A chromosome length genome reference of the Java medaka (oryzias javanicus).</title>
        <authorList>
            <person name="Herpin A."/>
            <person name="Takehana Y."/>
            <person name="Naruse K."/>
            <person name="Ansai S."/>
            <person name="Kawaguchi M."/>
        </authorList>
    </citation>
    <scope>NUCLEOTIDE SEQUENCE [LARGE SCALE GENOMIC DNA]</scope>
    <source>
        <strain evidence="3">RS831</strain>
        <tissue evidence="3">Whole body</tissue>
    </source>
</reference>
<organism evidence="3 4">
    <name type="scientific">Oryzias javanicus</name>
    <name type="common">Javanese ricefish</name>
    <name type="synonym">Aplocheilus javanicus</name>
    <dbReference type="NCBI Taxonomy" id="123683"/>
    <lineage>
        <taxon>Eukaryota</taxon>
        <taxon>Metazoa</taxon>
        <taxon>Chordata</taxon>
        <taxon>Craniata</taxon>
        <taxon>Vertebrata</taxon>
        <taxon>Euteleostomi</taxon>
        <taxon>Actinopterygii</taxon>
        <taxon>Neopterygii</taxon>
        <taxon>Teleostei</taxon>
        <taxon>Neoteleostei</taxon>
        <taxon>Acanthomorphata</taxon>
        <taxon>Ovalentaria</taxon>
        <taxon>Atherinomorphae</taxon>
        <taxon>Beloniformes</taxon>
        <taxon>Adrianichthyidae</taxon>
        <taxon>Oryziinae</taxon>
        <taxon>Oryzias</taxon>
    </lineage>
</organism>
<feature type="region of interest" description="Disordered" evidence="2">
    <location>
        <begin position="570"/>
        <end position="634"/>
    </location>
</feature>
<name>A0A3S2UIF3_ORYJA</name>
<evidence type="ECO:0000256" key="2">
    <source>
        <dbReference type="SAM" id="MobiDB-lite"/>
    </source>
</evidence>
<keyword evidence="4" id="KW-1185">Reference proteome</keyword>
<keyword evidence="1" id="KW-0175">Coiled coil</keyword>
<sequence>MFRPSYKRSSHFSLLDPDMWDAKSDFAARASRWCGTSSVSGSESLSKATSSSESFRWNDPSLRRWQSLSRLAPDNVAWPTSSPLAEVRAARSQSIFPQMDVLLWLQDAQEHMDSQLDWFSTRDLEPNNTAPTYTFDSKRNLPSNVRSVAEQDAAEASLSETSEDSGQLHEKVLRLEKDLLQMKSALNKESRDQPVRLSAPDLLNRTAASTQDDYDNQEKQKSNTSLSEMREALREAEAKAAAFKEEGNKTLRQLQTAAETQRSMQDQMDDMNKRLSQTMQNHAKVRDELTEANNKISQACLEKAVLSTQVLKLEDAVTDLTAKLTAAQSDRESLIQEKSKLLQSVLVNPKGLAQSQDLTSQNILEQETLQMKEELKALREENQRLRGELQVVKQNLDVQKLNFQEPKEETKRENSKQISHLKEQTDRKKELFEKKDQCCQHRESVDILGREKQKLQKHLQVLEAQVEEKESRFLLKEEEYRKQDAARVQCIEKLKAVASHWAEKWQKVALTLKTTKDEFDEFKRNSSEEKDSGSLLRAELTACRQELEQERSRGQVLLQQPGNKGVELEQTNGKEQVTNFPGSIPSDSQSSQNKPPQSSDVERLKKKLTEKEKELSDKEHALRSLEKLRETERAENQMMISAMELEMTGQRSKRESRKRAEQLEREKMLVVQKLQALRQQLSVGKDDKPLVEARKEKTVGSVNPETERQRRLVTEQLKSLFKKQEEKEAEKVSERAASSSQDWTPGSSALRADRHHWHQGSGLVTLFEEDEESTGSTEEEEEGAREPHTEP</sequence>
<reference evidence="3 4" key="1">
    <citation type="submission" date="2018-11" db="EMBL/GenBank/DDBJ databases">
        <authorList>
            <person name="Lopez-Roques C."/>
            <person name="Donnadieu C."/>
            <person name="Bouchez O."/>
            <person name="Klopp C."/>
            <person name="Cabau C."/>
            <person name="Zahm M."/>
        </authorList>
    </citation>
    <scope>NUCLEOTIDE SEQUENCE [LARGE SCALE GENOMIC DNA]</scope>
    <source>
        <strain evidence="3">RS831</strain>
        <tissue evidence="3">Whole body</tissue>
    </source>
</reference>
<evidence type="ECO:0000256" key="1">
    <source>
        <dbReference type="SAM" id="Coils"/>
    </source>
</evidence>
<accession>A0A3S2UIF3</accession>
<feature type="region of interest" description="Disordered" evidence="2">
    <location>
        <begin position="403"/>
        <end position="426"/>
    </location>
</feature>
<feature type="compositionally biased region" description="Acidic residues" evidence="2">
    <location>
        <begin position="767"/>
        <end position="783"/>
    </location>
</feature>
<dbReference type="Proteomes" id="UP000283210">
    <property type="component" value="Chromosome 6"/>
</dbReference>
<feature type="compositionally biased region" description="Basic and acidic residues" evidence="2">
    <location>
        <begin position="405"/>
        <end position="426"/>
    </location>
</feature>
<feature type="compositionally biased region" description="Low complexity" evidence="2">
    <location>
        <begin position="37"/>
        <end position="54"/>
    </location>
</feature>
<feature type="region of interest" description="Disordered" evidence="2">
    <location>
        <begin position="206"/>
        <end position="231"/>
    </location>
</feature>
<feature type="region of interest" description="Disordered" evidence="2">
    <location>
        <begin position="35"/>
        <end position="56"/>
    </location>
</feature>
<feature type="compositionally biased region" description="Polar residues" evidence="2">
    <location>
        <begin position="570"/>
        <end position="581"/>
    </location>
</feature>
<feature type="compositionally biased region" description="Basic and acidic residues" evidence="2">
    <location>
        <begin position="722"/>
        <end position="734"/>
    </location>
</feature>
<dbReference type="EMBL" id="CM012442">
    <property type="protein sequence ID" value="RVE71670.1"/>
    <property type="molecule type" value="Genomic_DNA"/>
</dbReference>
<feature type="compositionally biased region" description="Basic and acidic residues" evidence="2">
    <location>
        <begin position="685"/>
        <end position="698"/>
    </location>
</feature>
<dbReference type="OrthoDB" id="5982442at2759"/>
<protein>
    <submittedName>
        <fullName evidence="3">Uncharacterized protein</fullName>
    </submittedName>
</protein>
<proteinExistence type="predicted"/>
<evidence type="ECO:0000313" key="4">
    <source>
        <dbReference type="Proteomes" id="UP000283210"/>
    </source>
</evidence>
<evidence type="ECO:0000313" key="3">
    <source>
        <dbReference type="EMBL" id="RVE71670.1"/>
    </source>
</evidence>
<feature type="compositionally biased region" description="Basic and acidic residues" evidence="2">
    <location>
        <begin position="600"/>
        <end position="634"/>
    </location>
</feature>
<dbReference type="AlphaFoldDB" id="A0A3S2UIF3"/>
<feature type="compositionally biased region" description="Polar residues" evidence="2">
    <location>
        <begin position="736"/>
        <end position="747"/>
    </location>
</feature>
<feature type="compositionally biased region" description="Low complexity" evidence="2">
    <location>
        <begin position="585"/>
        <end position="599"/>
    </location>
</feature>
<feature type="coiled-coil region" evidence="1">
    <location>
        <begin position="361"/>
        <end position="402"/>
    </location>
</feature>